<feature type="region of interest" description="Disordered" evidence="1">
    <location>
        <begin position="663"/>
        <end position="685"/>
    </location>
</feature>
<dbReference type="Proteomes" id="UP000807769">
    <property type="component" value="Unassembled WGS sequence"/>
</dbReference>
<dbReference type="PANTHER" id="PTHR21575">
    <property type="entry name" value="PROTEIN HID1"/>
    <property type="match status" value="1"/>
</dbReference>
<dbReference type="Pfam" id="PF12722">
    <property type="entry name" value="Hid1"/>
    <property type="match status" value="1"/>
</dbReference>
<feature type="compositionally biased region" description="Polar residues" evidence="1">
    <location>
        <begin position="191"/>
        <end position="201"/>
    </location>
</feature>
<keyword evidence="3" id="KW-1185">Reference proteome</keyword>
<comment type="caution">
    <text evidence="2">The sequence shown here is derived from an EMBL/GenBank/DDBJ whole genome shotgun (WGS) entry which is preliminary data.</text>
</comment>
<gene>
    <name evidence="2" type="ORF">BJ212DRAFT_3422</name>
</gene>
<evidence type="ECO:0000313" key="3">
    <source>
        <dbReference type="Proteomes" id="UP000807769"/>
    </source>
</evidence>
<organism evidence="2 3">
    <name type="scientific">Suillus subaureus</name>
    <dbReference type="NCBI Taxonomy" id="48587"/>
    <lineage>
        <taxon>Eukaryota</taxon>
        <taxon>Fungi</taxon>
        <taxon>Dikarya</taxon>
        <taxon>Basidiomycota</taxon>
        <taxon>Agaricomycotina</taxon>
        <taxon>Agaricomycetes</taxon>
        <taxon>Agaricomycetidae</taxon>
        <taxon>Boletales</taxon>
        <taxon>Suillineae</taxon>
        <taxon>Suillaceae</taxon>
        <taxon>Suillus</taxon>
    </lineage>
</organism>
<name>A0A9P7JK21_9AGAM</name>
<dbReference type="InterPro" id="IPR026705">
    <property type="entry name" value="Hid-1/Ecm30"/>
</dbReference>
<sequence>MFAKLPQTLTAPFGLLTDEAKLAFRSRPQGISKLYTTRHIAETDSYWDQYFALFDTPSDVFSLISTHDIRRALLDSPENVATLIRVVTSRLFNLVSDHTFPSAPPASMASYATSFMKTSSTERNATKEVLNSLRVLQRVLPVVFEVEGESNAFELEVLWKKVEVDDEIVPTAPEQVPQFVIEDDDDGSENGHGSNPQSRTPQPKRTKTLPSLGEKLFTCVNDLLFCCGFSLPTKIQVDHYKINYVIWEKGIGSTTDPGPNHAYDSNKTEVLRLLLVLLSRQIYIPPAALFTHPSFYTLHVVRKTPRRDVLTLLCSLLNTVINSATTNNMTIASVAGKVPYNHLVFKGEDSRTALVGMCLQVLCVLLDFQSGPARDIVSDSGDAATSSFPTTQTNAFRHFLAKLHRTQDFAFILSGIITILEQQLAISNNLLPGSRKSVPYVPETIVLFWKIIELNKKFRAYLLDSDKAVDVLAYLLCYSLEIKDKPQQHGLCRALSYIIQTLSAESAFGNKLLSPINIQIPTKWVSQGASHGTAGDFMITSIYSIIATTSGSLNSIYPALIIALANAAPYFKNLSVVASNRLLQLFTSFSNPLFLLSDESHPRLLFFMLEVFNSVIFHHLSDNPNLLYAVITAQKTFEELGTFTLARGLREIQRVQRIKEEQASKVERDRKDGPQQERASVESAHQEKLRLLKNESDPAFTIALDIESTSFSGRDLEAGLGGHEQTETRPLTSSPSENNPTTSTGTITAASEKARGKMKARRSMSSDTINGDRMAAAGVGRNGFLPTQEWVTSWQQGLPLDTVMLVISELLPKIQNLQAGRQKANSAGAITDFLQSVTLTDVLPPAPALYPRRFVWSDASIVWLTSLIWGGVYVHGMSPLGIWNFTNVRLFFVKHTQPQQRQITDTMSSVVGGLFSPTRQRPERSSNQ</sequence>
<feature type="region of interest" description="Disordered" evidence="1">
    <location>
        <begin position="713"/>
        <end position="766"/>
    </location>
</feature>
<evidence type="ECO:0000256" key="1">
    <source>
        <dbReference type="SAM" id="MobiDB-lite"/>
    </source>
</evidence>
<feature type="region of interest" description="Disordered" evidence="1">
    <location>
        <begin position="175"/>
        <end position="207"/>
    </location>
</feature>
<dbReference type="GO" id="GO:0005797">
    <property type="term" value="C:Golgi medial cisterna"/>
    <property type="evidence" value="ECO:0007669"/>
    <property type="project" value="TreeGrafter"/>
</dbReference>
<dbReference type="PANTHER" id="PTHR21575:SF12">
    <property type="entry name" value="PROTEIN HID1"/>
    <property type="match status" value="1"/>
</dbReference>
<evidence type="ECO:0000313" key="2">
    <source>
        <dbReference type="EMBL" id="KAG1826754.1"/>
    </source>
</evidence>
<feature type="compositionally biased region" description="Basic and acidic residues" evidence="1">
    <location>
        <begin position="663"/>
        <end position="675"/>
    </location>
</feature>
<reference evidence="2" key="1">
    <citation type="journal article" date="2020" name="New Phytol.">
        <title>Comparative genomics reveals dynamic genome evolution in host specialist ectomycorrhizal fungi.</title>
        <authorList>
            <person name="Lofgren L.A."/>
            <person name="Nguyen N.H."/>
            <person name="Vilgalys R."/>
            <person name="Ruytinx J."/>
            <person name="Liao H.L."/>
            <person name="Branco S."/>
            <person name="Kuo A."/>
            <person name="LaButti K."/>
            <person name="Lipzen A."/>
            <person name="Andreopoulos W."/>
            <person name="Pangilinan J."/>
            <person name="Riley R."/>
            <person name="Hundley H."/>
            <person name="Na H."/>
            <person name="Barry K."/>
            <person name="Grigoriev I.V."/>
            <person name="Stajich J.E."/>
            <person name="Kennedy P.G."/>
        </authorList>
    </citation>
    <scope>NUCLEOTIDE SEQUENCE</scope>
    <source>
        <strain evidence="2">MN1</strain>
    </source>
</reference>
<dbReference type="RefSeq" id="XP_041199601.1">
    <property type="nucleotide sequence ID" value="XM_041342957.1"/>
</dbReference>
<dbReference type="AlphaFoldDB" id="A0A9P7JK21"/>
<dbReference type="OrthoDB" id="432953at2759"/>
<feature type="compositionally biased region" description="Low complexity" evidence="1">
    <location>
        <begin position="732"/>
        <end position="744"/>
    </location>
</feature>
<dbReference type="GO" id="GO:0016020">
    <property type="term" value="C:membrane"/>
    <property type="evidence" value="ECO:0007669"/>
    <property type="project" value="TreeGrafter"/>
</dbReference>
<proteinExistence type="predicted"/>
<protein>
    <submittedName>
        <fullName evidence="2">High-temperature-induced dauer-formation protein-domain-containing protein</fullName>
    </submittedName>
</protein>
<dbReference type="GeneID" id="64636973"/>
<dbReference type="EMBL" id="JABBWG010000001">
    <property type="protein sequence ID" value="KAG1826754.1"/>
    <property type="molecule type" value="Genomic_DNA"/>
</dbReference>
<dbReference type="GO" id="GO:0000138">
    <property type="term" value="C:Golgi trans cisterna"/>
    <property type="evidence" value="ECO:0007669"/>
    <property type="project" value="TreeGrafter"/>
</dbReference>
<accession>A0A9P7JK21</accession>